<dbReference type="AlphaFoldDB" id="A0A4R2J973"/>
<accession>A0A4R2J973</accession>
<protein>
    <submittedName>
        <fullName evidence="1">Uncharacterized protein</fullName>
    </submittedName>
</protein>
<proteinExistence type="predicted"/>
<gene>
    <name evidence="1" type="ORF">EV192_112161</name>
</gene>
<evidence type="ECO:0000313" key="2">
    <source>
        <dbReference type="Proteomes" id="UP000295680"/>
    </source>
</evidence>
<dbReference type="Proteomes" id="UP000295680">
    <property type="component" value="Unassembled WGS sequence"/>
</dbReference>
<keyword evidence="2" id="KW-1185">Reference proteome</keyword>
<name>A0A4R2J973_9PSEU</name>
<sequence>MGERCGLGVEERVKGLGVASDIAAVECECECEWVGWRPVRWAWAEVAARVRRGVGVVVRDEVGVGLG</sequence>
<reference evidence="1 2" key="1">
    <citation type="submission" date="2019-03" db="EMBL/GenBank/DDBJ databases">
        <title>Genomic Encyclopedia of Type Strains, Phase IV (KMG-IV): sequencing the most valuable type-strain genomes for metagenomic binning, comparative biology and taxonomic classification.</title>
        <authorList>
            <person name="Goeker M."/>
        </authorList>
    </citation>
    <scope>NUCLEOTIDE SEQUENCE [LARGE SCALE GENOMIC DNA]</scope>
    <source>
        <strain evidence="1 2">DSM 45934</strain>
    </source>
</reference>
<dbReference type="EMBL" id="SLWS01000012">
    <property type="protein sequence ID" value="TCO52429.1"/>
    <property type="molecule type" value="Genomic_DNA"/>
</dbReference>
<organism evidence="1 2">
    <name type="scientific">Actinocrispum wychmicini</name>
    <dbReference type="NCBI Taxonomy" id="1213861"/>
    <lineage>
        <taxon>Bacteria</taxon>
        <taxon>Bacillati</taxon>
        <taxon>Actinomycetota</taxon>
        <taxon>Actinomycetes</taxon>
        <taxon>Pseudonocardiales</taxon>
        <taxon>Pseudonocardiaceae</taxon>
        <taxon>Actinocrispum</taxon>
    </lineage>
</organism>
<evidence type="ECO:0000313" key="1">
    <source>
        <dbReference type="EMBL" id="TCO52429.1"/>
    </source>
</evidence>
<comment type="caution">
    <text evidence="1">The sequence shown here is derived from an EMBL/GenBank/DDBJ whole genome shotgun (WGS) entry which is preliminary data.</text>
</comment>